<dbReference type="PANTHER" id="PTHR21310:SF37">
    <property type="entry name" value="AMINOGLYCOSIDE PHOSPHOTRANSFERASE DOMAIN-CONTAINING PROTEIN"/>
    <property type="match status" value="1"/>
</dbReference>
<reference evidence="2" key="1">
    <citation type="submission" date="2020-06" db="EMBL/GenBank/DDBJ databases">
        <title>Draft genome sequences of strains closely related to Aspergillus parafelis and Aspergillus hiratsukae.</title>
        <authorList>
            <person name="Dos Santos R.A.C."/>
            <person name="Rivero-Menendez O."/>
            <person name="Steenwyk J.L."/>
            <person name="Mead M.E."/>
            <person name="Goldman G.H."/>
            <person name="Alastruey-Izquierdo A."/>
            <person name="Rokas A."/>
        </authorList>
    </citation>
    <scope>NUCLEOTIDE SEQUENCE</scope>
    <source>
        <strain evidence="2">CNM-CM5623</strain>
    </source>
</reference>
<organism evidence="2 3">
    <name type="scientific">Aspergillus felis</name>
    <dbReference type="NCBI Taxonomy" id="1287682"/>
    <lineage>
        <taxon>Eukaryota</taxon>
        <taxon>Fungi</taxon>
        <taxon>Dikarya</taxon>
        <taxon>Ascomycota</taxon>
        <taxon>Pezizomycotina</taxon>
        <taxon>Eurotiomycetes</taxon>
        <taxon>Eurotiomycetidae</taxon>
        <taxon>Eurotiales</taxon>
        <taxon>Aspergillaceae</taxon>
        <taxon>Aspergillus</taxon>
        <taxon>Aspergillus subgen. Fumigati</taxon>
    </lineage>
</organism>
<evidence type="ECO:0000313" key="2">
    <source>
        <dbReference type="EMBL" id="KAF7171854.1"/>
    </source>
</evidence>
<sequence>MDYHNPLNLLHMAEESDWVNKVNMARVDGRICTWAQGFHPKNLSCRLHGGFLNAWFLRLPRASSVSPEYADEKVAMEVEAIHLIREKTSIPVPEIYAWGLAEENPLGLGPFMLMSFIDGVCLTDVFAEGGSRLLKEGIPDADIEYVYRQMARFMLQLFKIDFGRIGTLPTPRTNYPAPSRPLTWKVHEILRAGGVNTFGDRNEGFSTTREYFQYVNNQDWQQLRRQHNSIAGPWTARSSYASLKILQSLIPELTNTTYDRGPFKLICDDFRLGNVIVRSKDDLTIASVVDLEWAYAGPAQLFGSAPWWLLMDRPVNSEWDFEEGEAPKATDRYFKCLEIYKRVLAEEEANMTGNQGKELSELLQWSEDSGAMWLHMLLSSGFFDTPSFPCMQLRKHRGAEWWDERMDGYRDTEEVETFVTNKLNDLAAYDKVEEKVEHYKALMDSKEMTTEDFIYTVSTLLSSS</sequence>
<evidence type="ECO:0000313" key="3">
    <source>
        <dbReference type="Proteomes" id="UP000654922"/>
    </source>
</evidence>
<name>A0A8H6V1F3_9EURO</name>
<dbReference type="InterPro" id="IPR002575">
    <property type="entry name" value="Aminoglycoside_PTrfase"/>
</dbReference>
<dbReference type="AlphaFoldDB" id="A0A8H6V1F3"/>
<dbReference type="OrthoDB" id="5412996at2759"/>
<evidence type="ECO:0000259" key="1">
    <source>
        <dbReference type="Pfam" id="PF01636"/>
    </source>
</evidence>
<protein>
    <recommendedName>
        <fullName evidence="1">Aminoglycoside phosphotransferase domain-containing protein</fullName>
    </recommendedName>
</protein>
<dbReference type="InterPro" id="IPR051678">
    <property type="entry name" value="AGP_Transferase"/>
</dbReference>
<dbReference type="Proteomes" id="UP000654922">
    <property type="component" value="Unassembled WGS sequence"/>
</dbReference>
<dbReference type="SUPFAM" id="SSF56112">
    <property type="entry name" value="Protein kinase-like (PK-like)"/>
    <property type="match status" value="1"/>
</dbReference>
<dbReference type="InterPro" id="IPR011009">
    <property type="entry name" value="Kinase-like_dom_sf"/>
</dbReference>
<comment type="caution">
    <text evidence="2">The sequence shown here is derived from an EMBL/GenBank/DDBJ whole genome shotgun (WGS) entry which is preliminary data.</text>
</comment>
<dbReference type="PANTHER" id="PTHR21310">
    <property type="entry name" value="AMINOGLYCOSIDE PHOSPHOTRANSFERASE-RELATED-RELATED"/>
    <property type="match status" value="1"/>
</dbReference>
<feature type="domain" description="Aminoglycoside phosphotransferase" evidence="1">
    <location>
        <begin position="54"/>
        <end position="299"/>
    </location>
</feature>
<dbReference type="Pfam" id="PF01636">
    <property type="entry name" value="APH"/>
    <property type="match status" value="1"/>
</dbReference>
<gene>
    <name evidence="2" type="ORF">CNMCM5623_004165</name>
</gene>
<dbReference type="EMBL" id="JACBAE010001164">
    <property type="protein sequence ID" value="KAF7171854.1"/>
    <property type="molecule type" value="Genomic_DNA"/>
</dbReference>
<accession>A0A8H6V1F3</accession>
<proteinExistence type="predicted"/>